<dbReference type="Gene3D" id="3.40.50.1820">
    <property type="entry name" value="alpha/beta hydrolase"/>
    <property type="match status" value="2"/>
</dbReference>
<reference evidence="3 4" key="1">
    <citation type="submission" date="2020-02" db="EMBL/GenBank/DDBJ databases">
        <authorList>
            <person name="Ma Q."/>
            <person name="Huang Y."/>
            <person name="Song X."/>
            <person name="Pei D."/>
        </authorList>
    </citation>
    <scope>NUCLEOTIDE SEQUENCE [LARGE SCALE GENOMIC DNA]</scope>
    <source>
        <strain evidence="3">Sxm20200214</strain>
        <tissue evidence="3">Leaf</tissue>
    </source>
</reference>
<dbReference type="OrthoDB" id="438440at2759"/>
<dbReference type="GO" id="GO:0006629">
    <property type="term" value="P:lipid metabolic process"/>
    <property type="evidence" value="ECO:0007669"/>
    <property type="project" value="InterPro"/>
</dbReference>
<evidence type="ECO:0000313" key="4">
    <source>
        <dbReference type="Proteomes" id="UP000886595"/>
    </source>
</evidence>
<proteinExistence type="predicted"/>
<evidence type="ECO:0000259" key="2">
    <source>
        <dbReference type="Pfam" id="PF01764"/>
    </source>
</evidence>
<gene>
    <name evidence="3" type="ORF">Bca52824_033876</name>
</gene>
<feature type="domain" description="Fungal lipase-type" evidence="2">
    <location>
        <begin position="58"/>
        <end position="144"/>
    </location>
</feature>
<dbReference type="InterPro" id="IPR044819">
    <property type="entry name" value="OBL-like"/>
</dbReference>
<accession>A0A8X7SES9</accession>
<keyword evidence="1" id="KW-0378">Hydrolase</keyword>
<evidence type="ECO:0000313" key="3">
    <source>
        <dbReference type="EMBL" id="KAG2305225.1"/>
    </source>
</evidence>
<dbReference type="Proteomes" id="UP000886595">
    <property type="component" value="Unassembled WGS sequence"/>
</dbReference>
<protein>
    <recommendedName>
        <fullName evidence="2">Fungal lipase-type domain-containing protein</fullName>
    </recommendedName>
</protein>
<organism evidence="3 4">
    <name type="scientific">Brassica carinata</name>
    <name type="common">Ethiopian mustard</name>
    <name type="synonym">Abyssinian cabbage</name>
    <dbReference type="NCBI Taxonomy" id="52824"/>
    <lineage>
        <taxon>Eukaryota</taxon>
        <taxon>Viridiplantae</taxon>
        <taxon>Streptophyta</taxon>
        <taxon>Embryophyta</taxon>
        <taxon>Tracheophyta</taxon>
        <taxon>Spermatophyta</taxon>
        <taxon>Magnoliopsida</taxon>
        <taxon>eudicotyledons</taxon>
        <taxon>Gunneridae</taxon>
        <taxon>Pentapetalae</taxon>
        <taxon>rosids</taxon>
        <taxon>malvids</taxon>
        <taxon>Brassicales</taxon>
        <taxon>Brassicaceae</taxon>
        <taxon>Brassiceae</taxon>
        <taxon>Brassica</taxon>
    </lineage>
</organism>
<dbReference type="GO" id="GO:0004806">
    <property type="term" value="F:triacylglycerol lipase activity"/>
    <property type="evidence" value="ECO:0007669"/>
    <property type="project" value="InterPro"/>
</dbReference>
<dbReference type="Pfam" id="PF01764">
    <property type="entry name" value="Lipase_3"/>
    <property type="match status" value="2"/>
</dbReference>
<feature type="domain" description="Fungal lipase-type" evidence="2">
    <location>
        <begin position="150"/>
        <end position="200"/>
    </location>
</feature>
<comment type="caution">
    <text evidence="3">The sequence shown here is derived from an EMBL/GenBank/DDBJ whole genome shotgun (WGS) entry which is preliminary data.</text>
</comment>
<dbReference type="InterPro" id="IPR029058">
    <property type="entry name" value="AB_hydrolase_fold"/>
</dbReference>
<keyword evidence="4" id="KW-1185">Reference proteome</keyword>
<dbReference type="CDD" id="cd00519">
    <property type="entry name" value="Lipase_3"/>
    <property type="match status" value="1"/>
</dbReference>
<name>A0A8X7SES9_BRACI</name>
<dbReference type="InterPro" id="IPR002921">
    <property type="entry name" value="Fungal_lipase-type"/>
</dbReference>
<dbReference type="SUPFAM" id="SSF53474">
    <property type="entry name" value="alpha/beta-Hydrolases"/>
    <property type="match status" value="1"/>
</dbReference>
<dbReference type="PANTHER" id="PTHR46086">
    <property type="entry name" value="ALPHA/BETA-HYDROLASES SUPERFAMILY PROTEIN"/>
    <property type="match status" value="1"/>
</dbReference>
<dbReference type="AlphaFoldDB" id="A0A8X7SES9"/>
<dbReference type="EMBL" id="JAAMPC010000007">
    <property type="protein sequence ID" value="KAG2305225.1"/>
    <property type="molecule type" value="Genomic_DNA"/>
</dbReference>
<sequence>MMASKIAYENKSFITSVVKNTWKMDFVGYYDCYNAFQEKYLTQAFVFKASDTNPNLIVVSFRGTELFRSDDWCTDLDISWYELKNVGRVHVGFSRALDLQQNGWPKENISLIHQYAYYTIRQKLRDMLARDKNLKFILTGHSLGDELLDKLKGVYTFGQPRIGDEEFGEYMKEVMKKHEIEYQYERFVYNNDMVTRVPFDDKILFGYKHYGSCNYFNSLYKGKVREDAPNANYMSMLWLIPKLLSGVWEFIRSFIIRFWKGNEYKENWSMRTVRIGGMLIPGVSDHFPLDYVNSTRLGGLARPVATTTPQDKLYLIA</sequence>
<dbReference type="PANTHER" id="PTHR46086:SF21">
    <property type="entry name" value="TRIACYLGLYCEROL LIPASE-LIKE 1"/>
    <property type="match status" value="1"/>
</dbReference>
<evidence type="ECO:0000256" key="1">
    <source>
        <dbReference type="ARBA" id="ARBA00022801"/>
    </source>
</evidence>